<evidence type="ECO:0000313" key="3">
    <source>
        <dbReference type="EMBL" id="GAA0154219.1"/>
    </source>
</evidence>
<proteinExistence type="predicted"/>
<dbReference type="Proteomes" id="UP001454036">
    <property type="component" value="Unassembled WGS sequence"/>
</dbReference>
<dbReference type="AlphaFoldDB" id="A0AAV3PR25"/>
<protein>
    <recommendedName>
        <fullName evidence="5">Pentatricopeptide repeat-containing protein</fullName>
    </recommendedName>
</protein>
<dbReference type="Gene3D" id="1.25.40.10">
    <property type="entry name" value="Tetratricopeptide repeat domain"/>
    <property type="match status" value="1"/>
</dbReference>
<comment type="caution">
    <text evidence="3">The sequence shown here is derived from an EMBL/GenBank/DDBJ whole genome shotgun (WGS) entry which is preliminary data.</text>
</comment>
<dbReference type="Pfam" id="PF01535">
    <property type="entry name" value="PPR"/>
    <property type="match status" value="1"/>
</dbReference>
<gene>
    <name evidence="3" type="ORF">LIER_12270</name>
</gene>
<evidence type="ECO:0000256" key="2">
    <source>
        <dbReference type="PROSITE-ProRule" id="PRU00708"/>
    </source>
</evidence>
<sequence>MNIIANTFIKHFSKPKFFPLHPSFSCSISSLNFQDSTQNQPFPKKALKLINSCYALNHFYQIHAHFFISGLFKNLTFSSRVLKRSSELCEIDYTVLVFRYMTYYDAFSVNTMIKAYSCSSMPQKALVFYFEMLKNEFFPNSFSFPPLISACVKMGSVEMGQICHG</sequence>
<reference evidence="3 4" key="1">
    <citation type="submission" date="2024-01" db="EMBL/GenBank/DDBJ databases">
        <title>The complete chloroplast genome sequence of Lithospermum erythrorhizon: insights into the phylogenetic relationship among Boraginaceae species and the maternal lineages of purple gromwells.</title>
        <authorList>
            <person name="Okada T."/>
            <person name="Watanabe K."/>
        </authorList>
    </citation>
    <scope>NUCLEOTIDE SEQUENCE [LARGE SCALE GENOMIC DNA]</scope>
</reference>
<dbReference type="NCBIfam" id="TIGR00756">
    <property type="entry name" value="PPR"/>
    <property type="match status" value="1"/>
</dbReference>
<dbReference type="InterPro" id="IPR046960">
    <property type="entry name" value="PPR_At4g14850-like_plant"/>
</dbReference>
<dbReference type="GO" id="GO:0003723">
    <property type="term" value="F:RNA binding"/>
    <property type="evidence" value="ECO:0007669"/>
    <property type="project" value="InterPro"/>
</dbReference>
<dbReference type="PANTHER" id="PTHR47926">
    <property type="entry name" value="PENTATRICOPEPTIDE REPEAT-CONTAINING PROTEIN"/>
    <property type="match status" value="1"/>
</dbReference>
<keyword evidence="4" id="KW-1185">Reference proteome</keyword>
<feature type="repeat" description="PPR" evidence="2">
    <location>
        <begin position="105"/>
        <end position="139"/>
    </location>
</feature>
<keyword evidence="1" id="KW-0677">Repeat</keyword>
<organism evidence="3 4">
    <name type="scientific">Lithospermum erythrorhizon</name>
    <name type="common">Purple gromwell</name>
    <name type="synonym">Lithospermum officinale var. erythrorhizon</name>
    <dbReference type="NCBI Taxonomy" id="34254"/>
    <lineage>
        <taxon>Eukaryota</taxon>
        <taxon>Viridiplantae</taxon>
        <taxon>Streptophyta</taxon>
        <taxon>Embryophyta</taxon>
        <taxon>Tracheophyta</taxon>
        <taxon>Spermatophyta</taxon>
        <taxon>Magnoliopsida</taxon>
        <taxon>eudicotyledons</taxon>
        <taxon>Gunneridae</taxon>
        <taxon>Pentapetalae</taxon>
        <taxon>asterids</taxon>
        <taxon>lamiids</taxon>
        <taxon>Boraginales</taxon>
        <taxon>Boraginaceae</taxon>
        <taxon>Boraginoideae</taxon>
        <taxon>Lithospermeae</taxon>
        <taxon>Lithospermum</taxon>
    </lineage>
</organism>
<name>A0AAV3PR25_LITER</name>
<evidence type="ECO:0000313" key="4">
    <source>
        <dbReference type="Proteomes" id="UP001454036"/>
    </source>
</evidence>
<dbReference type="GO" id="GO:0009451">
    <property type="term" value="P:RNA modification"/>
    <property type="evidence" value="ECO:0007669"/>
    <property type="project" value="InterPro"/>
</dbReference>
<dbReference type="InterPro" id="IPR002885">
    <property type="entry name" value="PPR_rpt"/>
</dbReference>
<accession>A0AAV3PR25</accession>
<evidence type="ECO:0008006" key="5">
    <source>
        <dbReference type="Google" id="ProtNLM"/>
    </source>
</evidence>
<dbReference type="EMBL" id="BAABME010002344">
    <property type="protein sequence ID" value="GAA0154219.1"/>
    <property type="molecule type" value="Genomic_DNA"/>
</dbReference>
<evidence type="ECO:0000256" key="1">
    <source>
        <dbReference type="ARBA" id="ARBA00022737"/>
    </source>
</evidence>
<dbReference type="PANTHER" id="PTHR47926:SF365">
    <property type="entry name" value="DYW DOMAIN-CONTAINING PROTEIN"/>
    <property type="match status" value="1"/>
</dbReference>
<dbReference type="PROSITE" id="PS51375">
    <property type="entry name" value="PPR"/>
    <property type="match status" value="1"/>
</dbReference>
<dbReference type="InterPro" id="IPR011990">
    <property type="entry name" value="TPR-like_helical_dom_sf"/>
</dbReference>